<dbReference type="InterPro" id="IPR011010">
    <property type="entry name" value="DNA_brk_join_enz"/>
</dbReference>
<reference evidence="1 2" key="1">
    <citation type="submission" date="2018-03" db="EMBL/GenBank/DDBJ databases">
        <title>Whole genome sequencing of Histamine producing bacteria.</title>
        <authorList>
            <person name="Butler K."/>
        </authorList>
    </citation>
    <scope>NUCLEOTIDE SEQUENCE [LARGE SCALE GENOMIC DNA]</scope>
    <source>
        <strain evidence="1 2">DSM 16190</strain>
    </source>
</reference>
<evidence type="ECO:0000313" key="1">
    <source>
        <dbReference type="EMBL" id="PSV99562.1"/>
    </source>
</evidence>
<accession>A0A2T3MQQ4</accession>
<keyword evidence="2" id="KW-1185">Reference proteome</keyword>
<evidence type="ECO:0008006" key="3">
    <source>
        <dbReference type="Google" id="ProtNLM"/>
    </source>
</evidence>
<dbReference type="OrthoDB" id="6819422at2"/>
<protein>
    <recommendedName>
        <fullName evidence="3">Core-binding (CB) domain-containing protein</fullName>
    </recommendedName>
</protein>
<sequence>MIINVKQYRFNGRSFVSLVDSDCCPVCPYAVNYINVRLSGKAFNTRVTYSHELKFVLTYFSYLPEPIDLVQRVATGRFLNRGELNAFVSAARFKNESELSNIVSIKHFSDKTLENAIHATYVSSSSVKAATAQKRIGRLREFLEYLYDQLHSDFAVLEEVAQRSRQLDTALRDAQRNITDFDDACVAFTESVIPDEVFFRLLKIIQPESPNNPFKHSKRRNHLILSIFIHTGLRRGAVAKLKIEHCKFWGSFDEIAVTRKPRRQIRSAPFSSQPENQSA</sequence>
<gene>
    <name evidence="1" type="ORF">C9I89_21670</name>
</gene>
<name>A0A2T3MQQ4_9GAMM</name>
<proteinExistence type="predicted"/>
<organism evidence="1 2">
    <name type="scientific">Photobacterium lipolyticum</name>
    <dbReference type="NCBI Taxonomy" id="266810"/>
    <lineage>
        <taxon>Bacteria</taxon>
        <taxon>Pseudomonadati</taxon>
        <taxon>Pseudomonadota</taxon>
        <taxon>Gammaproteobacteria</taxon>
        <taxon>Vibrionales</taxon>
        <taxon>Vibrionaceae</taxon>
        <taxon>Photobacterium</taxon>
    </lineage>
</organism>
<dbReference type="GO" id="GO:0003677">
    <property type="term" value="F:DNA binding"/>
    <property type="evidence" value="ECO:0007669"/>
    <property type="project" value="InterPro"/>
</dbReference>
<dbReference type="AlphaFoldDB" id="A0A2T3MQQ4"/>
<dbReference type="Proteomes" id="UP000240904">
    <property type="component" value="Unassembled WGS sequence"/>
</dbReference>
<dbReference type="RefSeq" id="WP_107285414.1">
    <property type="nucleotide sequence ID" value="NZ_PYMC01000029.1"/>
</dbReference>
<dbReference type="SUPFAM" id="SSF56349">
    <property type="entry name" value="DNA breaking-rejoining enzymes"/>
    <property type="match status" value="1"/>
</dbReference>
<comment type="caution">
    <text evidence="1">The sequence shown here is derived from an EMBL/GenBank/DDBJ whole genome shotgun (WGS) entry which is preliminary data.</text>
</comment>
<evidence type="ECO:0000313" key="2">
    <source>
        <dbReference type="Proteomes" id="UP000240904"/>
    </source>
</evidence>
<dbReference type="EMBL" id="PYMC01000029">
    <property type="protein sequence ID" value="PSV99562.1"/>
    <property type="molecule type" value="Genomic_DNA"/>
</dbReference>